<organism evidence="2 3">
    <name type="scientific">Ktedonospora formicarum</name>
    <dbReference type="NCBI Taxonomy" id="2778364"/>
    <lineage>
        <taxon>Bacteria</taxon>
        <taxon>Bacillati</taxon>
        <taxon>Chloroflexota</taxon>
        <taxon>Ktedonobacteria</taxon>
        <taxon>Ktedonobacterales</taxon>
        <taxon>Ktedonobacteraceae</taxon>
        <taxon>Ktedonospora</taxon>
    </lineage>
</organism>
<keyword evidence="1" id="KW-0812">Transmembrane</keyword>
<dbReference type="AlphaFoldDB" id="A0A8J3HYC0"/>
<dbReference type="Proteomes" id="UP000612362">
    <property type="component" value="Unassembled WGS sequence"/>
</dbReference>
<evidence type="ECO:0000313" key="3">
    <source>
        <dbReference type="Proteomes" id="UP000612362"/>
    </source>
</evidence>
<keyword evidence="1" id="KW-0472">Membrane</keyword>
<evidence type="ECO:0000256" key="1">
    <source>
        <dbReference type="SAM" id="Phobius"/>
    </source>
</evidence>
<name>A0A8J3HYC0_9CHLR</name>
<comment type="caution">
    <text evidence="2">The sequence shown here is derived from an EMBL/GenBank/DDBJ whole genome shotgun (WGS) entry which is preliminary data.</text>
</comment>
<keyword evidence="3" id="KW-1185">Reference proteome</keyword>
<reference evidence="2" key="1">
    <citation type="submission" date="2020-10" db="EMBL/GenBank/DDBJ databases">
        <title>Taxonomic study of unclassified bacteria belonging to the class Ktedonobacteria.</title>
        <authorList>
            <person name="Yabe S."/>
            <person name="Wang C.M."/>
            <person name="Zheng Y."/>
            <person name="Sakai Y."/>
            <person name="Cavaletti L."/>
            <person name="Monciardini P."/>
            <person name="Donadio S."/>
        </authorList>
    </citation>
    <scope>NUCLEOTIDE SEQUENCE</scope>
    <source>
        <strain evidence="2">SOSP1-1</strain>
    </source>
</reference>
<gene>
    <name evidence="2" type="ORF">KSX_15280</name>
</gene>
<accession>A0A8J3HYC0</accession>
<feature type="transmembrane region" description="Helical" evidence="1">
    <location>
        <begin position="6"/>
        <end position="29"/>
    </location>
</feature>
<dbReference type="RefSeq" id="WP_220192843.1">
    <property type="nucleotide sequence ID" value="NZ_BNJF01000001.1"/>
</dbReference>
<dbReference type="EMBL" id="BNJF01000001">
    <property type="protein sequence ID" value="GHO43365.1"/>
    <property type="molecule type" value="Genomic_DNA"/>
</dbReference>
<sequence>MTRADLMQLLPTIVTIVLPLLISLSGVLYKNLVQHLPEQRRTLVEQVVRTVVTAIEQATNSAMENADKKQAAILLVQRTLRDLGLKVSPDTIAIMIEAAVYAMKQDKMAPQNTTNTSTPYAPTPYYPTYYYPTPMPTYQPIYTHA</sequence>
<dbReference type="InterPro" id="IPR010026">
    <property type="entry name" value="Phage_holin_LL-H"/>
</dbReference>
<evidence type="ECO:0000313" key="2">
    <source>
        <dbReference type="EMBL" id="GHO43365.1"/>
    </source>
</evidence>
<dbReference type="Pfam" id="PF09682">
    <property type="entry name" value="Phage_holin_6_1"/>
    <property type="match status" value="1"/>
</dbReference>
<keyword evidence="1" id="KW-1133">Transmembrane helix</keyword>
<proteinExistence type="predicted"/>
<protein>
    <submittedName>
        <fullName evidence="2">Uncharacterized protein</fullName>
    </submittedName>
</protein>